<dbReference type="PANTHER" id="PTHR30535">
    <property type="entry name" value="VITAMIN B12-BINDING PROTEIN"/>
    <property type="match status" value="1"/>
</dbReference>
<dbReference type="InterPro" id="IPR050902">
    <property type="entry name" value="ABC_Transporter_SBP"/>
</dbReference>
<protein>
    <submittedName>
        <fullName evidence="2">Hemin ABC transporter substrate-binding protein</fullName>
    </submittedName>
</protein>
<feature type="domain" description="Fe/B12 periplasmic-binding" evidence="1">
    <location>
        <begin position="27"/>
        <end position="280"/>
    </location>
</feature>
<reference evidence="2 3" key="1">
    <citation type="submission" date="2018-07" db="EMBL/GenBank/DDBJ databases">
        <title>Halomonas montanilacus sp. nov., isolated from Lake Pengyan on Tibetan Plateau.</title>
        <authorList>
            <person name="Lu H."/>
            <person name="Xing P."/>
            <person name="Wu Q."/>
        </authorList>
    </citation>
    <scope>NUCLEOTIDE SEQUENCE [LARGE SCALE GENOMIC DNA]</scope>
    <source>
        <strain evidence="2 3">PYC7W</strain>
    </source>
</reference>
<proteinExistence type="predicted"/>
<dbReference type="PROSITE" id="PS50983">
    <property type="entry name" value="FE_B12_PBP"/>
    <property type="match status" value="1"/>
</dbReference>
<gene>
    <name evidence="2" type="ORF">DU505_20795</name>
</gene>
<evidence type="ECO:0000313" key="3">
    <source>
        <dbReference type="Proteomes" id="UP000252405"/>
    </source>
</evidence>
<dbReference type="Proteomes" id="UP000252405">
    <property type="component" value="Unassembled WGS sequence"/>
</dbReference>
<accession>A0A368TPC4</accession>
<evidence type="ECO:0000313" key="2">
    <source>
        <dbReference type="EMBL" id="RCV86398.1"/>
    </source>
</evidence>
<comment type="caution">
    <text evidence="2">The sequence shown here is derived from an EMBL/GenBank/DDBJ whole genome shotgun (WGS) entry which is preliminary data.</text>
</comment>
<dbReference type="Gene3D" id="3.40.50.1980">
    <property type="entry name" value="Nitrogenase molybdenum iron protein domain"/>
    <property type="match status" value="2"/>
</dbReference>
<dbReference type="RefSeq" id="WP_114480888.1">
    <property type="nucleotide sequence ID" value="NZ_QPII01000025.1"/>
</dbReference>
<dbReference type="PANTHER" id="PTHR30535:SF4">
    <property type="entry name" value="HEMIN-BINDING PERIPLASMIC PROTEIN HMUT"/>
    <property type="match status" value="1"/>
</dbReference>
<dbReference type="Pfam" id="PF01497">
    <property type="entry name" value="Peripla_BP_2"/>
    <property type="match status" value="1"/>
</dbReference>
<dbReference type="OrthoDB" id="9797736at2"/>
<organism evidence="2 3">
    <name type="scientific">Billgrantia montanilacus</name>
    <dbReference type="NCBI Taxonomy" id="2282305"/>
    <lineage>
        <taxon>Bacteria</taxon>
        <taxon>Pseudomonadati</taxon>
        <taxon>Pseudomonadota</taxon>
        <taxon>Gammaproteobacteria</taxon>
        <taxon>Oceanospirillales</taxon>
        <taxon>Halomonadaceae</taxon>
        <taxon>Billgrantia</taxon>
    </lineage>
</organism>
<keyword evidence="3" id="KW-1185">Reference proteome</keyword>
<dbReference type="AlphaFoldDB" id="A0A368TPC4"/>
<evidence type="ECO:0000259" key="1">
    <source>
        <dbReference type="PROSITE" id="PS50983"/>
    </source>
</evidence>
<sequence length="296" mass="31389">MTAHPVLGLLFWLALIVSSQAKASDERLVVLGGDIAETVVALGAGAKLIARDDTSLYPDSLAVLPSVGYLRRLSAESVLSVRPSRVLASRYAGPKEVLRQLDAVGVTVVRIEAPTGLGAIPDKVSEVAAALGLEPEGRALADGIQQELDRLDALPPLPDIGAMFILNHTGTTPLVSGDGTAAAAAMEAVGLRNAFDGMTGYRPVSGEALVRHGPDLVLISRHGLDALGGEGALWQLPGLDMTPAGRDRRLIVIDDQGMLGFGPRTPRLLLELRRTLERMPLSVSWYQPPGRRVAWR</sequence>
<name>A0A368TPC4_9GAMM</name>
<dbReference type="InterPro" id="IPR002491">
    <property type="entry name" value="ABC_transptr_periplasmic_BD"/>
</dbReference>
<dbReference type="SUPFAM" id="SSF53807">
    <property type="entry name" value="Helical backbone' metal receptor"/>
    <property type="match status" value="1"/>
</dbReference>
<dbReference type="EMBL" id="QPII01000025">
    <property type="protein sequence ID" value="RCV86398.1"/>
    <property type="molecule type" value="Genomic_DNA"/>
</dbReference>